<dbReference type="EMBL" id="CAJVQC010031975">
    <property type="protein sequence ID" value="CAG8749914.1"/>
    <property type="molecule type" value="Genomic_DNA"/>
</dbReference>
<sequence length="53" mass="5565">STITIKNTNPTTTARNIGLNNTISNISLATTVSNTGPTTTTRNINLNTTICNT</sequence>
<proteinExistence type="predicted"/>
<name>A0ACA9QG08_9GLOM</name>
<gene>
    <name evidence="1" type="ORF">RPERSI_LOCUS14072</name>
</gene>
<comment type="caution">
    <text evidence="1">The sequence shown here is derived from an EMBL/GenBank/DDBJ whole genome shotgun (WGS) entry which is preliminary data.</text>
</comment>
<evidence type="ECO:0000313" key="2">
    <source>
        <dbReference type="Proteomes" id="UP000789920"/>
    </source>
</evidence>
<dbReference type="Proteomes" id="UP000789920">
    <property type="component" value="Unassembled WGS sequence"/>
</dbReference>
<reference evidence="1" key="1">
    <citation type="submission" date="2021-06" db="EMBL/GenBank/DDBJ databases">
        <authorList>
            <person name="Kallberg Y."/>
            <person name="Tangrot J."/>
            <person name="Rosling A."/>
        </authorList>
    </citation>
    <scope>NUCLEOTIDE SEQUENCE</scope>
    <source>
        <strain evidence="1">MA461A</strain>
    </source>
</reference>
<feature type="non-terminal residue" evidence="1">
    <location>
        <position position="53"/>
    </location>
</feature>
<feature type="non-terminal residue" evidence="1">
    <location>
        <position position="1"/>
    </location>
</feature>
<protein>
    <submittedName>
        <fullName evidence="1">27301_t:CDS:1</fullName>
    </submittedName>
</protein>
<accession>A0ACA9QG08</accession>
<evidence type="ECO:0000313" key="1">
    <source>
        <dbReference type="EMBL" id="CAG8749914.1"/>
    </source>
</evidence>
<keyword evidence="2" id="KW-1185">Reference proteome</keyword>
<organism evidence="1 2">
    <name type="scientific">Racocetra persica</name>
    <dbReference type="NCBI Taxonomy" id="160502"/>
    <lineage>
        <taxon>Eukaryota</taxon>
        <taxon>Fungi</taxon>
        <taxon>Fungi incertae sedis</taxon>
        <taxon>Mucoromycota</taxon>
        <taxon>Glomeromycotina</taxon>
        <taxon>Glomeromycetes</taxon>
        <taxon>Diversisporales</taxon>
        <taxon>Gigasporaceae</taxon>
        <taxon>Racocetra</taxon>
    </lineage>
</organism>